<dbReference type="AlphaFoldDB" id="A0A6B0RLC0"/>
<dbReference type="EMBL" id="VBQZ03000049">
    <property type="protein sequence ID" value="MXQ88796.1"/>
    <property type="molecule type" value="Genomic_DNA"/>
</dbReference>
<protein>
    <submittedName>
        <fullName evidence="1">Uncharacterized protein</fullName>
    </submittedName>
</protein>
<proteinExistence type="predicted"/>
<gene>
    <name evidence="1" type="ORF">E5288_WYG008378</name>
</gene>
<accession>A0A6B0RLC0</accession>
<sequence length="76" mass="8328">MTVNGRPPDALDSPGLQCDLGQAALSESQVLLKDKRSYTQNEICNRKHIFGAEDVVPSLSVQNSMRFLEQCSCSSI</sequence>
<organism evidence="1 2">
    <name type="scientific">Bos mutus</name>
    <name type="common">wild yak</name>
    <dbReference type="NCBI Taxonomy" id="72004"/>
    <lineage>
        <taxon>Eukaryota</taxon>
        <taxon>Metazoa</taxon>
        <taxon>Chordata</taxon>
        <taxon>Craniata</taxon>
        <taxon>Vertebrata</taxon>
        <taxon>Euteleostomi</taxon>
        <taxon>Mammalia</taxon>
        <taxon>Eutheria</taxon>
        <taxon>Laurasiatheria</taxon>
        <taxon>Artiodactyla</taxon>
        <taxon>Ruminantia</taxon>
        <taxon>Pecora</taxon>
        <taxon>Bovidae</taxon>
        <taxon>Bovinae</taxon>
        <taxon>Bos</taxon>
    </lineage>
</organism>
<evidence type="ECO:0000313" key="2">
    <source>
        <dbReference type="Proteomes" id="UP000322234"/>
    </source>
</evidence>
<dbReference type="Proteomes" id="UP000322234">
    <property type="component" value="Unassembled WGS sequence"/>
</dbReference>
<name>A0A6B0RLC0_9CETA</name>
<keyword evidence="2" id="KW-1185">Reference proteome</keyword>
<evidence type="ECO:0000313" key="1">
    <source>
        <dbReference type="EMBL" id="MXQ88796.1"/>
    </source>
</evidence>
<reference evidence="1" key="1">
    <citation type="submission" date="2019-10" db="EMBL/GenBank/DDBJ databases">
        <title>The sequence and de novo assembly of the wild yak genome.</title>
        <authorList>
            <person name="Liu Y."/>
        </authorList>
    </citation>
    <scope>NUCLEOTIDE SEQUENCE [LARGE SCALE GENOMIC DNA]</scope>
    <source>
        <strain evidence="1">WY2019</strain>
    </source>
</reference>
<comment type="caution">
    <text evidence="1">The sequence shown here is derived from an EMBL/GenBank/DDBJ whole genome shotgun (WGS) entry which is preliminary data.</text>
</comment>